<dbReference type="Proteomes" id="UP000007802">
    <property type="component" value="Unassembled WGS sequence"/>
</dbReference>
<dbReference type="EMBL" id="GG749440">
    <property type="protein sequence ID" value="EGE82842.2"/>
    <property type="molecule type" value="Genomic_DNA"/>
</dbReference>
<dbReference type="AlphaFoldDB" id="F2THZ2"/>
<sequence>MCCNYMYNSKIITLMLEAILIKDDNTAETTLFHSQASSVASSLFSAEKVMCTSDFNLVINDINIVYRAIEKSETYTVLLQEQLTVLEFLADLEF</sequence>
<dbReference type="HOGENOM" id="CLU_044088_1_0_1"/>
<proteinExistence type="predicted"/>
<accession>F2THZ2</accession>
<name>F2THZ2_AJEDA</name>
<evidence type="ECO:0000313" key="1">
    <source>
        <dbReference type="EMBL" id="EGE82842.2"/>
    </source>
</evidence>
<reference evidence="1" key="1">
    <citation type="submission" date="2010-03" db="EMBL/GenBank/DDBJ databases">
        <title>Annotation of Blastomyces dermatitidis strain ATCC 18188.</title>
        <authorList>
            <consortium name="The Broad Institute Genome Sequencing Platform"/>
            <consortium name="Broad Institute Genome Sequencing Center for Infectious Disease."/>
            <person name="Cuomo C."/>
            <person name="Klein B."/>
            <person name="Sullivan T."/>
            <person name="Heitman J."/>
            <person name="Young S."/>
            <person name="Zeng Q."/>
            <person name="Gargeya S."/>
            <person name="Alvarado L."/>
            <person name="Berlin A.M."/>
            <person name="Chapman S.B."/>
            <person name="Chen Z."/>
            <person name="Freedman E."/>
            <person name="Gellesch M."/>
            <person name="Goldberg J."/>
            <person name="Griggs A."/>
            <person name="Gujja S."/>
            <person name="Heilman E."/>
            <person name="Heiman D."/>
            <person name="Howarth C."/>
            <person name="Mehta T."/>
            <person name="Neiman D."/>
            <person name="Pearson M."/>
            <person name="Roberts A."/>
            <person name="Saif S."/>
            <person name="Shea T."/>
            <person name="Shenoy N."/>
            <person name="Sisk P."/>
            <person name="Stolte C."/>
            <person name="Sykes S."/>
            <person name="White J."/>
            <person name="Yandava C."/>
            <person name="Haas B."/>
            <person name="Nusbaum C."/>
            <person name="Birren B."/>
        </authorList>
    </citation>
    <scope>NUCLEOTIDE SEQUENCE [LARGE SCALE GENOMIC DNA]</scope>
    <source>
        <strain evidence="1">ATCC 18188</strain>
    </source>
</reference>
<organism evidence="1">
    <name type="scientific">Ajellomyces dermatitidis (strain ATCC 18188 / CBS 674.68)</name>
    <name type="common">Blastomyces dermatitidis</name>
    <dbReference type="NCBI Taxonomy" id="653446"/>
    <lineage>
        <taxon>Eukaryota</taxon>
        <taxon>Fungi</taxon>
        <taxon>Dikarya</taxon>
        <taxon>Ascomycota</taxon>
        <taxon>Pezizomycotina</taxon>
        <taxon>Eurotiomycetes</taxon>
        <taxon>Eurotiomycetidae</taxon>
        <taxon>Onygenales</taxon>
        <taxon>Ajellomycetaceae</taxon>
        <taxon>Blastomyces</taxon>
    </lineage>
</organism>
<protein>
    <submittedName>
        <fullName evidence="1">Uncharacterized protein</fullName>
    </submittedName>
</protein>
<gene>
    <name evidence="1" type="ORF">BDDG_05786</name>
</gene>